<organism evidence="1 2">
    <name type="scientific">Mycolicibacterium insubricum</name>
    <dbReference type="NCBI Taxonomy" id="444597"/>
    <lineage>
        <taxon>Bacteria</taxon>
        <taxon>Bacillati</taxon>
        <taxon>Actinomycetota</taxon>
        <taxon>Actinomycetes</taxon>
        <taxon>Mycobacteriales</taxon>
        <taxon>Mycobacteriaceae</taxon>
        <taxon>Mycolicibacterium</taxon>
    </lineage>
</organism>
<accession>A0A1X0CYL4</accession>
<evidence type="ECO:0000313" key="1">
    <source>
        <dbReference type="EMBL" id="ORA65012.1"/>
    </source>
</evidence>
<keyword evidence="2" id="KW-1185">Reference proteome</keyword>
<dbReference type="AlphaFoldDB" id="A0A1X0CYL4"/>
<reference evidence="1 2" key="1">
    <citation type="submission" date="2016-12" db="EMBL/GenBank/DDBJ databases">
        <title>The new phylogeny of genus Mycobacterium.</title>
        <authorList>
            <person name="Tortoli E."/>
            <person name="Trovato A."/>
            <person name="Cirillo D.M."/>
        </authorList>
    </citation>
    <scope>NUCLEOTIDE SEQUENCE [LARGE SCALE GENOMIC DNA]</scope>
    <source>
        <strain evidence="1 2">DSM 45130</strain>
    </source>
</reference>
<name>A0A1X0CYL4_9MYCO</name>
<comment type="caution">
    <text evidence="1">The sequence shown here is derived from an EMBL/GenBank/DDBJ whole genome shotgun (WGS) entry which is preliminary data.</text>
</comment>
<evidence type="ECO:0000313" key="2">
    <source>
        <dbReference type="Proteomes" id="UP000192801"/>
    </source>
</evidence>
<protein>
    <submittedName>
        <fullName evidence="1">Uncharacterized protein</fullName>
    </submittedName>
</protein>
<dbReference type="EMBL" id="MVHS01000069">
    <property type="protein sequence ID" value="ORA65012.1"/>
    <property type="molecule type" value="Genomic_DNA"/>
</dbReference>
<sequence>MVVVTPTTTMTRVIGAAAGLIALLGLAATFLPMWTVAIQSSDMIAGGRELRELGIAPMSADVRLKVGFYDWFVSSQPAVAVLPLALAIAAGIGLTALAAGVDRRLWAGAGLTALAALVIVMMTAIQPESRHEVTGRLADEISLDNSYLNQASQVAVTVGPGLIGAGIAALMVAVLAGWQYFAAGWGRPQPGFSPR</sequence>
<proteinExistence type="predicted"/>
<dbReference type="Proteomes" id="UP000192801">
    <property type="component" value="Unassembled WGS sequence"/>
</dbReference>
<gene>
    <name evidence="1" type="ORF">BST26_19310</name>
</gene>